<gene>
    <name evidence="2" type="ORF">AB1Y20_013616</name>
</gene>
<reference evidence="2 3" key="1">
    <citation type="journal article" date="2024" name="Science">
        <title>Giant polyketide synthase enzymes in the biosynthesis of giant marine polyether toxins.</title>
        <authorList>
            <person name="Fallon T.R."/>
            <person name="Shende V.V."/>
            <person name="Wierzbicki I.H."/>
            <person name="Pendleton A.L."/>
            <person name="Watervoot N.F."/>
            <person name="Auber R.P."/>
            <person name="Gonzalez D.J."/>
            <person name="Wisecaver J.H."/>
            <person name="Moore B.S."/>
        </authorList>
    </citation>
    <scope>NUCLEOTIDE SEQUENCE [LARGE SCALE GENOMIC DNA]</scope>
    <source>
        <strain evidence="2 3">12B1</strain>
    </source>
</reference>
<comment type="caution">
    <text evidence="2">The sequence shown here is derived from an EMBL/GenBank/DDBJ whole genome shotgun (WGS) entry which is preliminary data.</text>
</comment>
<feature type="compositionally biased region" description="Pro residues" evidence="1">
    <location>
        <begin position="1"/>
        <end position="15"/>
    </location>
</feature>
<dbReference type="AlphaFoldDB" id="A0AB34IH54"/>
<feature type="compositionally biased region" description="Acidic residues" evidence="1">
    <location>
        <begin position="27"/>
        <end position="38"/>
    </location>
</feature>
<sequence length="93" mass="10314">MPADSPGPTPAPSQPASPQVEPYLAKDEDDSITDDSDLPVEAKLVNNKWVYGVRKPTQRGFTIRWYPEQHFLPLELETPHFASLRSAVAADDP</sequence>
<dbReference type="Proteomes" id="UP001515480">
    <property type="component" value="Unassembled WGS sequence"/>
</dbReference>
<organism evidence="2 3">
    <name type="scientific">Prymnesium parvum</name>
    <name type="common">Toxic golden alga</name>
    <dbReference type="NCBI Taxonomy" id="97485"/>
    <lineage>
        <taxon>Eukaryota</taxon>
        <taxon>Haptista</taxon>
        <taxon>Haptophyta</taxon>
        <taxon>Prymnesiophyceae</taxon>
        <taxon>Prymnesiales</taxon>
        <taxon>Prymnesiaceae</taxon>
        <taxon>Prymnesium</taxon>
    </lineage>
</organism>
<accession>A0AB34IH54</accession>
<keyword evidence="3" id="KW-1185">Reference proteome</keyword>
<evidence type="ECO:0000256" key="1">
    <source>
        <dbReference type="SAM" id="MobiDB-lite"/>
    </source>
</evidence>
<protein>
    <submittedName>
        <fullName evidence="2">Uncharacterized protein</fullName>
    </submittedName>
</protein>
<evidence type="ECO:0000313" key="2">
    <source>
        <dbReference type="EMBL" id="KAL1499103.1"/>
    </source>
</evidence>
<name>A0AB34IH54_PRYPA</name>
<evidence type="ECO:0000313" key="3">
    <source>
        <dbReference type="Proteomes" id="UP001515480"/>
    </source>
</evidence>
<feature type="region of interest" description="Disordered" evidence="1">
    <location>
        <begin position="1"/>
        <end position="39"/>
    </location>
</feature>
<proteinExistence type="predicted"/>
<dbReference type="EMBL" id="JBGBPQ010000026">
    <property type="protein sequence ID" value="KAL1499103.1"/>
    <property type="molecule type" value="Genomic_DNA"/>
</dbReference>